<dbReference type="PRINTS" id="PR00359">
    <property type="entry name" value="BP450"/>
</dbReference>
<evidence type="ECO:0000256" key="2">
    <source>
        <dbReference type="RuleBase" id="RU000461"/>
    </source>
</evidence>
<comment type="caution">
    <text evidence="3">The sequence shown here is derived from an EMBL/GenBank/DDBJ whole genome shotgun (WGS) entry which is preliminary data.</text>
</comment>
<dbReference type="Gene3D" id="1.10.630.10">
    <property type="entry name" value="Cytochrome P450"/>
    <property type="match status" value="1"/>
</dbReference>
<keyword evidence="4" id="KW-1185">Reference proteome</keyword>
<dbReference type="SUPFAM" id="SSF48264">
    <property type="entry name" value="Cytochrome P450"/>
    <property type="match status" value="1"/>
</dbReference>
<keyword evidence="2" id="KW-0560">Oxidoreductase</keyword>
<keyword evidence="2" id="KW-0349">Heme</keyword>
<dbReference type="InterPro" id="IPR001128">
    <property type="entry name" value="Cyt_P450"/>
</dbReference>
<reference evidence="4" key="1">
    <citation type="journal article" date="2019" name="Int. J. Syst. Evol. Microbiol.">
        <title>The Global Catalogue of Microorganisms (GCM) 10K type strain sequencing project: providing services to taxonomists for standard genome sequencing and annotation.</title>
        <authorList>
            <consortium name="The Broad Institute Genomics Platform"/>
            <consortium name="The Broad Institute Genome Sequencing Center for Infectious Disease"/>
            <person name="Wu L."/>
            <person name="Ma J."/>
        </authorList>
    </citation>
    <scope>NUCLEOTIDE SEQUENCE [LARGE SCALE GENOMIC DNA]</scope>
    <source>
        <strain evidence="4">JCM 11896</strain>
    </source>
</reference>
<dbReference type="InterPro" id="IPR036396">
    <property type="entry name" value="Cyt_P450_sf"/>
</dbReference>
<comment type="similarity">
    <text evidence="1 2">Belongs to the cytochrome P450 family.</text>
</comment>
<gene>
    <name evidence="3" type="ORF">GCM10009613_06130</name>
</gene>
<evidence type="ECO:0000313" key="3">
    <source>
        <dbReference type="EMBL" id="GAA1380951.1"/>
    </source>
</evidence>
<dbReference type="InterPro" id="IPR002397">
    <property type="entry name" value="Cyt_P450_B"/>
</dbReference>
<dbReference type="InterPro" id="IPR017972">
    <property type="entry name" value="Cyt_P450_CS"/>
</dbReference>
<accession>A0ABP4I4B6</accession>
<name>A0ABP4I4B6_9PSEU</name>
<keyword evidence="2" id="KW-0479">Metal-binding</keyword>
<keyword evidence="2" id="KW-0503">Monooxygenase</keyword>
<protein>
    <submittedName>
        <fullName evidence="3">Cytochrome P450</fullName>
    </submittedName>
</protein>
<dbReference type="PANTHER" id="PTHR46696">
    <property type="entry name" value="P450, PUTATIVE (EUROFUNG)-RELATED"/>
    <property type="match status" value="1"/>
</dbReference>
<dbReference type="EMBL" id="BAAAJK010000002">
    <property type="protein sequence ID" value="GAA1380951.1"/>
    <property type="molecule type" value="Genomic_DNA"/>
</dbReference>
<dbReference type="PROSITE" id="PS00086">
    <property type="entry name" value="CYTOCHROME_P450"/>
    <property type="match status" value="1"/>
</dbReference>
<dbReference type="PANTHER" id="PTHR46696:SF1">
    <property type="entry name" value="CYTOCHROME P450 YJIB-RELATED"/>
    <property type="match status" value="1"/>
</dbReference>
<evidence type="ECO:0000256" key="1">
    <source>
        <dbReference type="ARBA" id="ARBA00010617"/>
    </source>
</evidence>
<keyword evidence="2" id="KW-0408">Iron</keyword>
<dbReference type="Pfam" id="PF00067">
    <property type="entry name" value="p450"/>
    <property type="match status" value="2"/>
</dbReference>
<proteinExistence type="inferred from homology"/>
<evidence type="ECO:0000313" key="4">
    <source>
        <dbReference type="Proteomes" id="UP001501414"/>
    </source>
</evidence>
<organism evidence="3 4">
    <name type="scientific">Pseudonocardia kongjuensis</name>
    <dbReference type="NCBI Taxonomy" id="102227"/>
    <lineage>
        <taxon>Bacteria</taxon>
        <taxon>Bacillati</taxon>
        <taxon>Actinomycetota</taxon>
        <taxon>Actinomycetes</taxon>
        <taxon>Pseudonocardiales</taxon>
        <taxon>Pseudonocardiaceae</taxon>
        <taxon>Pseudonocardia</taxon>
    </lineage>
</organism>
<dbReference type="Proteomes" id="UP001501414">
    <property type="component" value="Unassembled WGS sequence"/>
</dbReference>
<sequence length="389" mass="42189">MEQFDPLAGGSIAAIREGLVRTRAGACPVPHIGPGLAFVPRHGTVLTALRAVDQLSNHGNFTVESDDGDALLPEMITQADPPAHTALRALLRPAFARRVIVDAEPWISAGAHELVDRFPAGGPVDLIDEFALPLTSRVISRLVGVPPEDTAELTRLCLVITSMLPARFLGTDAWRRLEQYFTEAGRERRSSAEPPDDLLTLLARGEVDGRALTDQEIAFHAWQLFVAGLETTAYTIGTTVHQLLDDRSRWTELLAGRTDLDNTREEGLRFASAIRFVVRSVASPLDLEGQPLQVGDRVVVGLESANLDEDVFGPDAHSFDPHRAGARRHVSFGHGIHLCLGAELARTEISTALGVLLDRLPGLRLAPGAAVEEIESPMFCGPKHLPVIW</sequence>